<dbReference type="InterPro" id="IPR017451">
    <property type="entry name" value="F-box-assoc_interact_dom"/>
</dbReference>
<accession>A0ABC8IW38</accession>
<dbReference type="Proteomes" id="UP001642260">
    <property type="component" value="Unassembled WGS sequence"/>
</dbReference>
<evidence type="ECO:0000259" key="1">
    <source>
        <dbReference type="PROSITE" id="PS50181"/>
    </source>
</evidence>
<reference evidence="2 3" key="1">
    <citation type="submission" date="2022-03" db="EMBL/GenBank/DDBJ databases">
        <authorList>
            <person name="Macdonald S."/>
            <person name="Ahmed S."/>
            <person name="Newling K."/>
        </authorList>
    </citation>
    <scope>NUCLEOTIDE SEQUENCE [LARGE SCALE GENOMIC DNA]</scope>
</reference>
<feature type="domain" description="F-box" evidence="1">
    <location>
        <begin position="12"/>
        <end position="61"/>
    </location>
</feature>
<sequence>MDLSSNRQRRSQAQEIHIPTELVTEILKRLPAKTLMRFKCVSKLWESLIRSKYFSNQFLTVSSQKCLYMCLSDINEDDPKSVILSLVPNATNPSTFVVDHDVTIPWLGSYNLHNLCGFMWSSDSKIPRIYNPATRQLVTLPATSPCSQGYNTFYYFGHDPVNDQYKLICLNSSYTYIRIYRKPEGNIRYCLIGGGPPPSTLKRGRRILKRWVLVLKPGASWKEMDPTYNHMPISRPGLSINGRIYYMANYVVVSFNIRSEKFKTISAPSVHGGLKNKKVSLIEYGGRLALFDHTHLKHKGKVALWVLENTRKEKWSKKTLVLQPSHLNLVDKTNFEVKGTTQSGKVLLIPSDLRSPFYILCYDLQNNDMTKIDINGLPDHWFDKKAAKRCFSLMFMDQSESILYLGDLN</sequence>
<dbReference type="CDD" id="cd22157">
    <property type="entry name" value="F-box_AtFBW1-like"/>
    <property type="match status" value="1"/>
</dbReference>
<dbReference type="SUPFAM" id="SSF81383">
    <property type="entry name" value="F-box domain"/>
    <property type="match status" value="1"/>
</dbReference>
<protein>
    <recommendedName>
        <fullName evidence="1">F-box domain-containing protein</fullName>
    </recommendedName>
</protein>
<dbReference type="InterPro" id="IPR036047">
    <property type="entry name" value="F-box-like_dom_sf"/>
</dbReference>
<comment type="caution">
    <text evidence="2">The sequence shown here is derived from an EMBL/GenBank/DDBJ whole genome shotgun (WGS) entry which is preliminary data.</text>
</comment>
<dbReference type="EMBL" id="CAKOAT010059599">
    <property type="protein sequence ID" value="CAH8304221.1"/>
    <property type="molecule type" value="Genomic_DNA"/>
</dbReference>
<dbReference type="PANTHER" id="PTHR31111">
    <property type="entry name" value="BNAA05G37150D PROTEIN-RELATED"/>
    <property type="match status" value="1"/>
</dbReference>
<gene>
    <name evidence="2" type="ORF">ERUC_LOCUS3580</name>
</gene>
<dbReference type="PANTHER" id="PTHR31111:SF14">
    <property type="entry name" value="F-BOX ASSOCIATED DOMAIN-CONTAINING PROTEIN"/>
    <property type="match status" value="1"/>
</dbReference>
<evidence type="ECO:0000313" key="3">
    <source>
        <dbReference type="Proteomes" id="UP001642260"/>
    </source>
</evidence>
<dbReference type="NCBIfam" id="TIGR01640">
    <property type="entry name" value="F_box_assoc_1"/>
    <property type="match status" value="1"/>
</dbReference>
<evidence type="ECO:0000313" key="2">
    <source>
        <dbReference type="EMBL" id="CAH8304221.1"/>
    </source>
</evidence>
<dbReference type="Pfam" id="PF00646">
    <property type="entry name" value="F-box"/>
    <property type="match status" value="1"/>
</dbReference>
<dbReference type="PROSITE" id="PS50181">
    <property type="entry name" value="FBOX"/>
    <property type="match status" value="1"/>
</dbReference>
<organism evidence="2 3">
    <name type="scientific">Eruca vesicaria subsp. sativa</name>
    <name type="common">Garden rocket</name>
    <name type="synonym">Eruca sativa</name>
    <dbReference type="NCBI Taxonomy" id="29727"/>
    <lineage>
        <taxon>Eukaryota</taxon>
        <taxon>Viridiplantae</taxon>
        <taxon>Streptophyta</taxon>
        <taxon>Embryophyta</taxon>
        <taxon>Tracheophyta</taxon>
        <taxon>Spermatophyta</taxon>
        <taxon>Magnoliopsida</taxon>
        <taxon>eudicotyledons</taxon>
        <taxon>Gunneridae</taxon>
        <taxon>Pentapetalae</taxon>
        <taxon>rosids</taxon>
        <taxon>malvids</taxon>
        <taxon>Brassicales</taxon>
        <taxon>Brassicaceae</taxon>
        <taxon>Brassiceae</taxon>
        <taxon>Eruca</taxon>
    </lineage>
</organism>
<dbReference type="AlphaFoldDB" id="A0ABC8IW38"/>
<dbReference type="InterPro" id="IPR013187">
    <property type="entry name" value="F-box-assoc_dom_typ3"/>
</dbReference>
<keyword evidence="3" id="KW-1185">Reference proteome</keyword>
<name>A0ABC8IW38_ERUVS</name>
<dbReference type="Gene3D" id="1.20.1280.50">
    <property type="match status" value="1"/>
</dbReference>
<dbReference type="SMART" id="SM00256">
    <property type="entry name" value="FBOX"/>
    <property type="match status" value="1"/>
</dbReference>
<dbReference type="Pfam" id="PF08268">
    <property type="entry name" value="FBA_3"/>
    <property type="match status" value="1"/>
</dbReference>
<proteinExistence type="predicted"/>
<dbReference type="InterPro" id="IPR001810">
    <property type="entry name" value="F-box_dom"/>
</dbReference>